<gene>
    <name evidence="2" type="ORF">PAC_09870</name>
</gene>
<sequence>MVTILTAILGKIIYDEIKDQKAARKAKAEQRRSQELYSSSNAQIMSYQRISHELNPEQITYDEPPTPTRTSATFSPTSATFPQTNAPWSPTSSMGSFESPIEGRFEMDAHGPPPAYDKELPMIPPLRVNVRGSQVPWSPDDVRARVEELGVEERRSQERDKVFELE</sequence>
<reference evidence="2 3" key="1">
    <citation type="submission" date="2016-03" db="EMBL/GenBank/DDBJ databases">
        <authorList>
            <person name="Ploux O."/>
        </authorList>
    </citation>
    <scope>NUCLEOTIDE SEQUENCE [LARGE SCALE GENOMIC DNA]</scope>
    <source>
        <strain evidence="2 3">UAMH 11012</strain>
    </source>
</reference>
<evidence type="ECO:0000256" key="1">
    <source>
        <dbReference type="SAM" id="MobiDB-lite"/>
    </source>
</evidence>
<evidence type="ECO:0000313" key="3">
    <source>
        <dbReference type="Proteomes" id="UP000184330"/>
    </source>
</evidence>
<dbReference type="OrthoDB" id="3564733at2759"/>
<name>A0A1L7X4M8_9HELO</name>
<keyword evidence="3" id="KW-1185">Reference proteome</keyword>
<protein>
    <submittedName>
        <fullName evidence="2">Uncharacterized protein</fullName>
    </submittedName>
</protein>
<feature type="region of interest" description="Disordered" evidence="1">
    <location>
        <begin position="58"/>
        <end position="120"/>
    </location>
</feature>
<evidence type="ECO:0000313" key="2">
    <source>
        <dbReference type="EMBL" id="CZR59975.1"/>
    </source>
</evidence>
<dbReference type="AlphaFoldDB" id="A0A1L7X4M8"/>
<proteinExistence type="predicted"/>
<dbReference type="Proteomes" id="UP000184330">
    <property type="component" value="Unassembled WGS sequence"/>
</dbReference>
<accession>A0A1L7X4M8</accession>
<feature type="compositionally biased region" description="Polar residues" evidence="1">
    <location>
        <begin position="83"/>
        <end position="96"/>
    </location>
</feature>
<feature type="compositionally biased region" description="Low complexity" evidence="1">
    <location>
        <begin position="68"/>
        <end position="82"/>
    </location>
</feature>
<organism evidence="2 3">
    <name type="scientific">Phialocephala subalpina</name>
    <dbReference type="NCBI Taxonomy" id="576137"/>
    <lineage>
        <taxon>Eukaryota</taxon>
        <taxon>Fungi</taxon>
        <taxon>Dikarya</taxon>
        <taxon>Ascomycota</taxon>
        <taxon>Pezizomycotina</taxon>
        <taxon>Leotiomycetes</taxon>
        <taxon>Helotiales</taxon>
        <taxon>Mollisiaceae</taxon>
        <taxon>Phialocephala</taxon>
        <taxon>Phialocephala fortinii species complex</taxon>
    </lineage>
</organism>
<dbReference type="EMBL" id="FJOG01000015">
    <property type="protein sequence ID" value="CZR59975.1"/>
    <property type="molecule type" value="Genomic_DNA"/>
</dbReference>